<evidence type="ECO:0000259" key="5">
    <source>
        <dbReference type="Pfam" id="PF08548"/>
    </source>
</evidence>
<evidence type="ECO:0000256" key="4">
    <source>
        <dbReference type="ARBA" id="ARBA00022737"/>
    </source>
</evidence>
<dbReference type="SUPFAM" id="SSF51120">
    <property type="entry name" value="beta-Roll"/>
    <property type="match status" value="4"/>
</dbReference>
<dbReference type="AlphaFoldDB" id="A0A1J1LFW4"/>
<sequence length="663" mass="66732">MTTNLGPGPQYYDQDVGFAPKPDTILGEGGNDTILSSTLGGSLIDGGADNDILQSRGPGDTVIGNTGNDSLRSQQLRTVLIGNAGRDTLSADLTASLYGGVDNDFLIGQSSNNFLNGNKDSDTLLGGIQGGDLLYGGAGDDQLGFVNASGQSNLTGVVVAGAVGGSNQGNNYVSGDKGRDSIVGVNTGDSLLGGDDNDSIIGVGSLNVLDGGSGNDTLIVQNPSATLQFATSPVAVGLSQITLTGGAGDDSLYGGIGRFLEGQNYMDGGDGNDTIRSFALQDALYGGEGNDLITTGTTNVLTTQGSTSQPGFVGESTLYGGGGNDTLVAAFSTDVLYGDAGNDSLSGKFTLLEGGDGNDTLYGGDWTLPNGSGKLPVVTLSGGSGNDYIYGALGSVANVYNGGLGDDTIIFTTTNDSLVGEGSSEGNDNISFVGGLASGATITSFVLFDTLGNNTISGSDGNDSIVTGSGADFLQGGSVAASAGTSVGFGDDTIISGGGNDYLFGGEGEDVLFGEDGNDTLQGSIDPDTLVGGAGADVFLYQFKSDVNGTLADLITDFNSGEDNIYFSRGAGGFAFELRPGVPTTELSFEQFIVLDKASYNGAGANTQAPTTVGPVLVYEKASGVLWYDSDGGGATPADLVAFMKQPNNTIPTLTRTDFTIII</sequence>
<dbReference type="InterPro" id="IPR011049">
    <property type="entry name" value="Serralysin-like_metalloprot_C"/>
</dbReference>
<dbReference type="STRING" id="671072.PL9214290055"/>
<dbReference type="InterPro" id="IPR050557">
    <property type="entry name" value="RTX_toxin/Mannuronan_C5-epim"/>
</dbReference>
<dbReference type="OrthoDB" id="437361at2"/>
<proteinExistence type="predicted"/>
<dbReference type="PRINTS" id="PR00313">
    <property type="entry name" value="CABNDNGRPT"/>
</dbReference>
<dbReference type="Pfam" id="PF08548">
    <property type="entry name" value="Peptidase_M10_C"/>
    <property type="match status" value="1"/>
</dbReference>
<dbReference type="PANTHER" id="PTHR38340">
    <property type="entry name" value="S-LAYER PROTEIN"/>
    <property type="match status" value="1"/>
</dbReference>
<dbReference type="RefSeq" id="WP_072717468.1">
    <property type="nucleotide sequence ID" value="NZ_LN889782.1"/>
</dbReference>
<comment type="subcellular location">
    <subcellularLocation>
        <location evidence="2">Secreted</location>
    </subcellularLocation>
</comment>
<protein>
    <submittedName>
        <fullName evidence="6">Putative haemolysin-type calcium-binding toxin, RTX-like (Expressed)</fullName>
    </submittedName>
</protein>
<evidence type="ECO:0000313" key="7">
    <source>
        <dbReference type="Proteomes" id="UP000184315"/>
    </source>
</evidence>
<name>A0A1J1LFW4_9CYAN</name>
<dbReference type="GO" id="GO:0005509">
    <property type="term" value="F:calcium ion binding"/>
    <property type="evidence" value="ECO:0007669"/>
    <property type="project" value="InterPro"/>
</dbReference>
<dbReference type="GO" id="GO:0005615">
    <property type="term" value="C:extracellular space"/>
    <property type="evidence" value="ECO:0007669"/>
    <property type="project" value="InterPro"/>
</dbReference>
<dbReference type="InterPro" id="IPR001343">
    <property type="entry name" value="Hemolysn_Ca-bd"/>
</dbReference>
<dbReference type="Gene3D" id="2.150.10.10">
    <property type="entry name" value="Serralysin-like metalloprotease, C-terminal"/>
    <property type="match status" value="4"/>
</dbReference>
<feature type="domain" description="Peptidase M10 serralysin C-terminal" evidence="5">
    <location>
        <begin position="429"/>
        <end position="568"/>
    </location>
</feature>
<organism evidence="6 7">
    <name type="scientific">Planktothrix tepida PCC 9214</name>
    <dbReference type="NCBI Taxonomy" id="671072"/>
    <lineage>
        <taxon>Bacteria</taxon>
        <taxon>Bacillati</taxon>
        <taxon>Cyanobacteriota</taxon>
        <taxon>Cyanophyceae</taxon>
        <taxon>Oscillatoriophycideae</taxon>
        <taxon>Oscillatoriales</taxon>
        <taxon>Microcoleaceae</taxon>
        <taxon>Planktothrix</taxon>
    </lineage>
</organism>
<dbReference type="Proteomes" id="UP000184315">
    <property type="component" value="Unassembled WGS sequence"/>
</dbReference>
<reference evidence="7" key="1">
    <citation type="submission" date="2015-10" db="EMBL/GenBank/DDBJ databases">
        <authorList>
            <person name="Regsiter A."/>
            <person name="william w."/>
        </authorList>
    </citation>
    <scope>NUCLEOTIDE SEQUENCE [LARGE SCALE GENOMIC DNA]</scope>
</reference>
<dbReference type="EMBL" id="CZDF01000132">
    <property type="protein sequence ID" value="CUR30465.1"/>
    <property type="molecule type" value="Genomic_DNA"/>
</dbReference>
<keyword evidence="7" id="KW-1185">Reference proteome</keyword>
<evidence type="ECO:0000256" key="3">
    <source>
        <dbReference type="ARBA" id="ARBA00022525"/>
    </source>
</evidence>
<gene>
    <name evidence="6" type="ORF">PL9214290055</name>
</gene>
<accession>A0A1J1LFW4</accession>
<evidence type="ECO:0000256" key="2">
    <source>
        <dbReference type="ARBA" id="ARBA00004613"/>
    </source>
</evidence>
<keyword evidence="3" id="KW-0964">Secreted</keyword>
<evidence type="ECO:0000313" key="6">
    <source>
        <dbReference type="EMBL" id="CUR30465.1"/>
    </source>
</evidence>
<dbReference type="InterPro" id="IPR013858">
    <property type="entry name" value="Peptidase_M10B_C"/>
</dbReference>
<dbReference type="Pfam" id="PF00353">
    <property type="entry name" value="HemolysinCabind"/>
    <property type="match status" value="11"/>
</dbReference>
<dbReference type="PANTHER" id="PTHR38340:SF1">
    <property type="entry name" value="S-LAYER PROTEIN"/>
    <property type="match status" value="1"/>
</dbReference>
<evidence type="ECO:0000256" key="1">
    <source>
        <dbReference type="ARBA" id="ARBA00001913"/>
    </source>
</evidence>
<comment type="cofactor">
    <cofactor evidence="1">
        <name>Ca(2+)</name>
        <dbReference type="ChEBI" id="CHEBI:29108"/>
    </cofactor>
</comment>
<keyword evidence="4" id="KW-0677">Repeat</keyword>